<dbReference type="GO" id="GO:0004674">
    <property type="term" value="F:protein serine/threonine kinase activity"/>
    <property type="evidence" value="ECO:0007669"/>
    <property type="project" value="UniProtKB-KW"/>
</dbReference>
<evidence type="ECO:0000256" key="4">
    <source>
        <dbReference type="ARBA" id="ARBA00022692"/>
    </source>
</evidence>
<dbReference type="GO" id="GO:0005886">
    <property type="term" value="C:plasma membrane"/>
    <property type="evidence" value="ECO:0007669"/>
    <property type="project" value="TreeGrafter"/>
</dbReference>
<dbReference type="SMART" id="SM00220">
    <property type="entry name" value="S_TKc"/>
    <property type="match status" value="1"/>
</dbReference>
<keyword evidence="10 13" id="KW-0472">Membrane</keyword>
<dbReference type="GO" id="GO:0009506">
    <property type="term" value="C:plasmodesma"/>
    <property type="evidence" value="ECO:0007669"/>
    <property type="project" value="TreeGrafter"/>
</dbReference>
<keyword evidence="6 12" id="KW-0547">Nucleotide-binding</keyword>
<evidence type="ECO:0000256" key="1">
    <source>
        <dbReference type="ARBA" id="ARBA00004479"/>
    </source>
</evidence>
<keyword evidence="8 12" id="KW-0067">ATP-binding</keyword>
<evidence type="ECO:0000256" key="10">
    <source>
        <dbReference type="ARBA" id="ARBA00023136"/>
    </source>
</evidence>
<reference evidence="15 16" key="1">
    <citation type="journal article" date="2019" name="Genome Biol. Evol.">
        <title>Insights into the evolution of the New World diploid cottons (Gossypium, subgenus Houzingenia) based on genome sequencing.</title>
        <authorList>
            <person name="Grover C.E."/>
            <person name="Arick M.A. 2nd"/>
            <person name="Thrash A."/>
            <person name="Conover J.L."/>
            <person name="Sanders W.S."/>
            <person name="Peterson D.G."/>
            <person name="Frelichowski J.E."/>
            <person name="Scheffler J.A."/>
            <person name="Scheffler B.E."/>
            <person name="Wendel J.F."/>
        </authorList>
    </citation>
    <scope>NUCLEOTIDE SEQUENCE [LARGE SCALE GENOMIC DNA]</scope>
    <source>
        <strain evidence="15">185</strain>
        <tissue evidence="15">Leaf</tissue>
    </source>
</reference>
<evidence type="ECO:0000256" key="6">
    <source>
        <dbReference type="ARBA" id="ARBA00022741"/>
    </source>
</evidence>
<protein>
    <recommendedName>
        <fullName evidence="14">Protein kinase domain-containing protein</fullName>
    </recommendedName>
</protein>
<dbReference type="Pfam" id="PF12819">
    <property type="entry name" value="Malectin_like"/>
    <property type="match status" value="1"/>
</dbReference>
<sequence length="844" mass="94126">MKETSALLLHVTWLSIPVIQKRRANRSQENQDKKLYFTDNIGLTTLLTFAAILTTSPTLLSMKKITNSNPSWPSLVSLLHLSFLFNSWNCLAIDQVILDCGFAGNSSFNGKTWVGDATFFPASAFQARTTIGRVVSNETGEVPVNPYSTARFFPSSFTYSFPMSPGLKFIRLHFYPTSYSGIRKISEAEFSVTAGDYTLLNSFKPSVMATTLKSPYVSKDYFFNLKKSIVNITFAPSLEDSDSFAFVNGIEIYSMPLKLFDYGVNGTSSNATEILYRINVGVNSQNEPFWNGLDDQYLQAGSINGTLIEAYDDHIDYNKSPWTLSEYGAPWDLYSKARTIGGSDEAANVGYNLTWTFSIDSGFSYIVRLHFCEIQLFVTEVNQRVFKVYINNKTVESSLDIVAMAGGPLVAMHKDYTITVPESKGGTELWLALQPNVDSNPKLADVILNGIEIMKLSDTRNNLAAHVLQVENEDRTGSIPTSNIFLGMVIGLVVGISAVSLIVYMLSHRFLLRYDVNVRKASSLISKSSEYCRQFPLGEIKAATNNFSEARLLGYGGFGKVYEGLLDDGITKVAVKRKNPESNQGLQEFKTEVELLSTFRHMNIVSLLGYCEEESELILVYDYMANGTLRDHLYQTQNPPLSWTRRLKICIGAARGLHYLHTGTEHSIIHRDIKSTNILLDQEWVAKVSDFGLSKVGKISGSNRSQISPGPKGTFGYLDPEYGRNRTVTRKSDIYSFGVVLFEVLCARPAVNPEPNEDDQTKVSLARWALHCYGSEKIDLLIEPYLRGKITSECLVTFVEIAVRCLASRQMDRPSISDVLGKLEQALVLQENAVDDLNVQIKDA</sequence>
<dbReference type="Gene3D" id="3.30.200.20">
    <property type="entry name" value="Phosphorylase Kinase, domain 1"/>
    <property type="match status" value="1"/>
</dbReference>
<dbReference type="GO" id="GO:0010038">
    <property type="term" value="P:response to metal ion"/>
    <property type="evidence" value="ECO:0007669"/>
    <property type="project" value="UniProtKB-ARBA"/>
</dbReference>
<accession>A0A7J8YIB3</accession>
<keyword evidence="7" id="KW-0418">Kinase</keyword>
<dbReference type="FunFam" id="2.60.120.430:FF:000007">
    <property type="entry name" value="FERONIA receptor-like kinase"/>
    <property type="match status" value="1"/>
</dbReference>
<dbReference type="EMBL" id="JABFAA010000013">
    <property type="protein sequence ID" value="MBA0699020.1"/>
    <property type="molecule type" value="Genomic_DNA"/>
</dbReference>
<keyword evidence="11" id="KW-0325">Glycoprotein</keyword>
<keyword evidence="5" id="KW-0732">Signal</keyword>
<evidence type="ECO:0000259" key="14">
    <source>
        <dbReference type="PROSITE" id="PS50011"/>
    </source>
</evidence>
<evidence type="ECO:0000256" key="12">
    <source>
        <dbReference type="PROSITE-ProRule" id="PRU10141"/>
    </source>
</evidence>
<comment type="caution">
    <text evidence="15">The sequence shown here is derived from an EMBL/GenBank/DDBJ whole genome shotgun (WGS) entry which is preliminary data.</text>
</comment>
<dbReference type="InterPro" id="IPR000719">
    <property type="entry name" value="Prot_kinase_dom"/>
</dbReference>
<dbReference type="FunFam" id="2.60.120.430:FF:000003">
    <property type="entry name" value="FERONIA receptor-like kinase"/>
    <property type="match status" value="1"/>
</dbReference>
<keyword evidence="2" id="KW-0723">Serine/threonine-protein kinase</keyword>
<evidence type="ECO:0000256" key="5">
    <source>
        <dbReference type="ARBA" id="ARBA00022729"/>
    </source>
</evidence>
<feature type="transmembrane region" description="Helical" evidence="13">
    <location>
        <begin position="40"/>
        <end position="60"/>
    </location>
</feature>
<proteinExistence type="predicted"/>
<evidence type="ECO:0000256" key="8">
    <source>
        <dbReference type="ARBA" id="ARBA00022840"/>
    </source>
</evidence>
<dbReference type="FunFam" id="3.30.200.20:FF:000039">
    <property type="entry name" value="receptor-like protein kinase FERONIA"/>
    <property type="match status" value="1"/>
</dbReference>
<comment type="subcellular location">
    <subcellularLocation>
        <location evidence="1">Membrane</location>
        <topology evidence="1">Single-pass type I membrane protein</topology>
    </subcellularLocation>
</comment>
<dbReference type="PANTHER" id="PTHR27003">
    <property type="entry name" value="OS07G0166700 PROTEIN"/>
    <property type="match status" value="1"/>
</dbReference>
<evidence type="ECO:0000313" key="16">
    <source>
        <dbReference type="Proteomes" id="UP000593577"/>
    </source>
</evidence>
<feature type="binding site" evidence="12">
    <location>
        <position position="576"/>
    </location>
    <ligand>
        <name>ATP</name>
        <dbReference type="ChEBI" id="CHEBI:30616"/>
    </ligand>
</feature>
<dbReference type="Proteomes" id="UP000593577">
    <property type="component" value="Unassembled WGS sequence"/>
</dbReference>
<dbReference type="PROSITE" id="PS50011">
    <property type="entry name" value="PROTEIN_KINASE_DOM"/>
    <property type="match status" value="1"/>
</dbReference>
<dbReference type="SUPFAM" id="SSF56112">
    <property type="entry name" value="Protein kinase-like (PK-like)"/>
    <property type="match status" value="1"/>
</dbReference>
<dbReference type="InterPro" id="IPR011009">
    <property type="entry name" value="Kinase-like_dom_sf"/>
</dbReference>
<evidence type="ECO:0000256" key="7">
    <source>
        <dbReference type="ARBA" id="ARBA00022777"/>
    </source>
</evidence>
<dbReference type="InterPro" id="IPR017441">
    <property type="entry name" value="Protein_kinase_ATP_BS"/>
</dbReference>
<evidence type="ECO:0000313" key="15">
    <source>
        <dbReference type="EMBL" id="MBA0699020.1"/>
    </source>
</evidence>
<gene>
    <name evidence="15" type="ORF">Goari_000693</name>
</gene>
<dbReference type="InterPro" id="IPR008271">
    <property type="entry name" value="Ser/Thr_kinase_AS"/>
</dbReference>
<dbReference type="Pfam" id="PF07714">
    <property type="entry name" value="PK_Tyr_Ser-Thr"/>
    <property type="match status" value="1"/>
</dbReference>
<keyword evidence="4 13" id="KW-0812">Transmembrane</keyword>
<keyword evidence="16" id="KW-1185">Reference proteome</keyword>
<dbReference type="InterPro" id="IPR001245">
    <property type="entry name" value="Ser-Thr/Tyr_kinase_cat_dom"/>
</dbReference>
<evidence type="ECO:0000256" key="9">
    <source>
        <dbReference type="ARBA" id="ARBA00022989"/>
    </source>
</evidence>
<evidence type="ECO:0000256" key="13">
    <source>
        <dbReference type="SAM" id="Phobius"/>
    </source>
</evidence>
<dbReference type="InterPro" id="IPR045272">
    <property type="entry name" value="ANXUR1/2-like"/>
</dbReference>
<dbReference type="AlphaFoldDB" id="A0A7J8YIB3"/>
<name>A0A7J8YIB3_GOSAI</name>
<dbReference type="Gene3D" id="2.60.120.430">
    <property type="entry name" value="Galactose-binding lectin"/>
    <property type="match status" value="2"/>
</dbReference>
<keyword evidence="9 13" id="KW-1133">Transmembrane helix</keyword>
<dbReference type="CDD" id="cd14066">
    <property type="entry name" value="STKc_IRAK"/>
    <property type="match status" value="1"/>
</dbReference>
<dbReference type="InterPro" id="IPR024788">
    <property type="entry name" value="Malectin-like_Carb-bd_dom"/>
</dbReference>
<dbReference type="PANTHER" id="PTHR27003:SF267">
    <property type="entry name" value="PROTEIN KINASE DOMAIN-CONTAINING PROTEIN"/>
    <property type="match status" value="1"/>
</dbReference>
<evidence type="ECO:0000256" key="11">
    <source>
        <dbReference type="ARBA" id="ARBA00023180"/>
    </source>
</evidence>
<dbReference type="PROSITE" id="PS00107">
    <property type="entry name" value="PROTEIN_KINASE_ATP"/>
    <property type="match status" value="1"/>
</dbReference>
<organism evidence="15 16">
    <name type="scientific">Gossypium aridum</name>
    <name type="common">American cotton</name>
    <name type="synonym">Erioxylum aridum</name>
    <dbReference type="NCBI Taxonomy" id="34290"/>
    <lineage>
        <taxon>Eukaryota</taxon>
        <taxon>Viridiplantae</taxon>
        <taxon>Streptophyta</taxon>
        <taxon>Embryophyta</taxon>
        <taxon>Tracheophyta</taxon>
        <taxon>Spermatophyta</taxon>
        <taxon>Magnoliopsida</taxon>
        <taxon>eudicotyledons</taxon>
        <taxon>Gunneridae</taxon>
        <taxon>Pentapetalae</taxon>
        <taxon>rosids</taxon>
        <taxon>malvids</taxon>
        <taxon>Malvales</taxon>
        <taxon>Malvaceae</taxon>
        <taxon>Malvoideae</taxon>
        <taxon>Gossypium</taxon>
    </lineage>
</organism>
<dbReference type="PROSITE" id="PS00108">
    <property type="entry name" value="PROTEIN_KINASE_ST"/>
    <property type="match status" value="1"/>
</dbReference>
<evidence type="ECO:0000256" key="2">
    <source>
        <dbReference type="ARBA" id="ARBA00022527"/>
    </source>
</evidence>
<dbReference type="FunFam" id="1.10.510.10:FF:000252">
    <property type="entry name" value="Receptor-like protein kinase FERONIA"/>
    <property type="match status" value="1"/>
</dbReference>
<dbReference type="GO" id="GO:0005524">
    <property type="term" value="F:ATP binding"/>
    <property type="evidence" value="ECO:0007669"/>
    <property type="project" value="UniProtKB-UniRule"/>
</dbReference>
<keyword evidence="3" id="KW-0808">Transferase</keyword>
<dbReference type="GO" id="GO:0004714">
    <property type="term" value="F:transmembrane receptor protein tyrosine kinase activity"/>
    <property type="evidence" value="ECO:0007669"/>
    <property type="project" value="InterPro"/>
</dbReference>
<feature type="transmembrane region" description="Helical" evidence="13">
    <location>
        <begin position="484"/>
        <end position="506"/>
    </location>
</feature>
<feature type="domain" description="Protein kinase" evidence="14">
    <location>
        <begin position="547"/>
        <end position="828"/>
    </location>
</feature>
<dbReference type="Gene3D" id="1.10.510.10">
    <property type="entry name" value="Transferase(Phosphotransferase) domain 1"/>
    <property type="match status" value="1"/>
</dbReference>
<evidence type="ECO:0000256" key="3">
    <source>
        <dbReference type="ARBA" id="ARBA00022679"/>
    </source>
</evidence>